<protein>
    <recommendedName>
        <fullName evidence="3">DUF2283 domain-containing protein</fullName>
    </recommendedName>
</protein>
<organism evidence="1 2">
    <name type="scientific">Candidatus Curtissbacteria bacterium GW2011_GWA1_41_11</name>
    <dbReference type="NCBI Taxonomy" id="1618409"/>
    <lineage>
        <taxon>Bacteria</taxon>
        <taxon>Candidatus Curtissiibacteriota</taxon>
    </lineage>
</organism>
<sequence length="69" mass="8054">MKLKYHKKDDILVVKFSSKPVDDSFEVENTILEVDKNNAPVSLEILQASRFFHKASKELPKEIKQKYFA</sequence>
<accession>A0A0G0UIL1</accession>
<dbReference type="PANTHER" id="PTHR37029:SF1">
    <property type="entry name" value="SSR1768 PROTEIN"/>
    <property type="match status" value="1"/>
</dbReference>
<name>A0A0G0UIL1_9BACT</name>
<dbReference type="PANTHER" id="PTHR37029">
    <property type="entry name" value="SSR1768 PROTEIN"/>
    <property type="match status" value="1"/>
</dbReference>
<dbReference type="Proteomes" id="UP000034854">
    <property type="component" value="Unassembled WGS sequence"/>
</dbReference>
<dbReference type="InterPro" id="IPR019270">
    <property type="entry name" value="DUF2283"/>
</dbReference>
<dbReference type="AlphaFoldDB" id="A0A0G0UIL1"/>
<reference evidence="1 2" key="1">
    <citation type="journal article" date="2015" name="Nature">
        <title>rRNA introns, odd ribosomes, and small enigmatic genomes across a large radiation of phyla.</title>
        <authorList>
            <person name="Brown C.T."/>
            <person name="Hug L.A."/>
            <person name="Thomas B.C."/>
            <person name="Sharon I."/>
            <person name="Castelle C.J."/>
            <person name="Singh A."/>
            <person name="Wilkins M.J."/>
            <person name="Williams K.H."/>
            <person name="Banfield J.F."/>
        </authorList>
    </citation>
    <scope>NUCLEOTIDE SEQUENCE [LARGE SCALE GENOMIC DNA]</scope>
</reference>
<proteinExistence type="predicted"/>
<dbReference type="Pfam" id="PF10049">
    <property type="entry name" value="DUF2283"/>
    <property type="match status" value="1"/>
</dbReference>
<dbReference type="EMBL" id="LCAG01000005">
    <property type="protein sequence ID" value="KKR87356.1"/>
    <property type="molecule type" value="Genomic_DNA"/>
</dbReference>
<gene>
    <name evidence="1" type="ORF">UU34_C0005G0030</name>
</gene>
<evidence type="ECO:0000313" key="1">
    <source>
        <dbReference type="EMBL" id="KKR87356.1"/>
    </source>
</evidence>
<comment type="caution">
    <text evidence="1">The sequence shown here is derived from an EMBL/GenBank/DDBJ whole genome shotgun (WGS) entry which is preliminary data.</text>
</comment>
<evidence type="ECO:0000313" key="2">
    <source>
        <dbReference type="Proteomes" id="UP000034854"/>
    </source>
</evidence>
<evidence type="ECO:0008006" key="3">
    <source>
        <dbReference type="Google" id="ProtNLM"/>
    </source>
</evidence>